<feature type="compositionally biased region" description="Acidic residues" evidence="1">
    <location>
        <begin position="138"/>
        <end position="158"/>
    </location>
</feature>
<dbReference type="PANTHER" id="PTHR33265:SF22">
    <property type="entry name" value="OS02G0517700 PROTEIN"/>
    <property type="match status" value="1"/>
</dbReference>
<evidence type="ECO:0000256" key="1">
    <source>
        <dbReference type="SAM" id="MobiDB-lite"/>
    </source>
</evidence>
<protein>
    <submittedName>
        <fullName evidence="2">Uncharacterized protein</fullName>
    </submittedName>
</protein>
<evidence type="ECO:0000313" key="3">
    <source>
        <dbReference type="Proteomes" id="UP000807115"/>
    </source>
</evidence>
<feature type="region of interest" description="Disordered" evidence="1">
    <location>
        <begin position="124"/>
        <end position="158"/>
    </location>
</feature>
<dbReference type="PANTHER" id="PTHR33265">
    <property type="entry name" value="AVR9/CF-9 RAPIDLY ELICITED PROTEIN-RELATED"/>
    <property type="match status" value="1"/>
</dbReference>
<dbReference type="Proteomes" id="UP000807115">
    <property type="component" value="Chromosome 4"/>
</dbReference>
<dbReference type="InterPro" id="IPR008480">
    <property type="entry name" value="DUF761_pln"/>
</dbReference>
<organism evidence="2 3">
    <name type="scientific">Sorghum bicolor</name>
    <name type="common">Sorghum</name>
    <name type="synonym">Sorghum vulgare</name>
    <dbReference type="NCBI Taxonomy" id="4558"/>
    <lineage>
        <taxon>Eukaryota</taxon>
        <taxon>Viridiplantae</taxon>
        <taxon>Streptophyta</taxon>
        <taxon>Embryophyta</taxon>
        <taxon>Tracheophyta</taxon>
        <taxon>Spermatophyta</taxon>
        <taxon>Magnoliopsida</taxon>
        <taxon>Liliopsida</taxon>
        <taxon>Poales</taxon>
        <taxon>Poaceae</taxon>
        <taxon>PACMAD clade</taxon>
        <taxon>Panicoideae</taxon>
        <taxon>Andropogonodae</taxon>
        <taxon>Andropogoneae</taxon>
        <taxon>Sorghinae</taxon>
        <taxon>Sorghum</taxon>
    </lineage>
</organism>
<reference evidence="2" key="2">
    <citation type="submission" date="2020-10" db="EMBL/GenBank/DDBJ databases">
        <authorList>
            <person name="Cooper E.A."/>
            <person name="Brenton Z.W."/>
            <person name="Flinn B.S."/>
            <person name="Jenkins J."/>
            <person name="Shu S."/>
            <person name="Flowers D."/>
            <person name="Luo F."/>
            <person name="Wang Y."/>
            <person name="Xia P."/>
            <person name="Barry K."/>
            <person name="Daum C."/>
            <person name="Lipzen A."/>
            <person name="Yoshinaga Y."/>
            <person name="Schmutz J."/>
            <person name="Saski C."/>
            <person name="Vermerris W."/>
            <person name="Kresovich S."/>
        </authorList>
    </citation>
    <scope>NUCLEOTIDE SEQUENCE</scope>
</reference>
<sequence length="206" mass="23075">MENPRRHSGSSASRRLRYLLALAGNYIKYLFMKRRRLMHKVARRTLALVHRHGGERSKSHRHHPWRPRALTEHEFSCADSPSPAFLAAKRLLLRSRLKGSGAAAAAAGAVSSCFGSFGAHPFGSPGGDETTTASETTEAVEEEDQLETDQDEEEEDDDQVLRAAEDGGWLQCGELLDVDDRAEEFINMFYEQLRAQNFAAVFHYSP</sequence>
<comment type="caution">
    <text evidence="2">The sequence shown here is derived from an EMBL/GenBank/DDBJ whole genome shotgun (WGS) entry which is preliminary data.</text>
</comment>
<proteinExistence type="predicted"/>
<gene>
    <name evidence="2" type="ORF">BDA96_04G171600</name>
</gene>
<dbReference type="EMBL" id="CM027683">
    <property type="protein sequence ID" value="KAG0533192.1"/>
    <property type="molecule type" value="Genomic_DNA"/>
</dbReference>
<evidence type="ECO:0000313" key="2">
    <source>
        <dbReference type="EMBL" id="KAG0533192.1"/>
    </source>
</evidence>
<name>A0A921R4H2_SORBI</name>
<dbReference type="AlphaFoldDB" id="A0A921R4H2"/>
<dbReference type="Pfam" id="PF05553">
    <property type="entry name" value="DUF761"/>
    <property type="match status" value="1"/>
</dbReference>
<reference evidence="2" key="1">
    <citation type="journal article" date="2019" name="BMC Genomics">
        <title>A new reference genome for Sorghum bicolor reveals high levels of sequence similarity between sweet and grain genotypes: implications for the genetics of sugar metabolism.</title>
        <authorList>
            <person name="Cooper E.A."/>
            <person name="Brenton Z.W."/>
            <person name="Flinn B.S."/>
            <person name="Jenkins J."/>
            <person name="Shu S."/>
            <person name="Flowers D."/>
            <person name="Luo F."/>
            <person name="Wang Y."/>
            <person name="Xia P."/>
            <person name="Barry K."/>
            <person name="Daum C."/>
            <person name="Lipzen A."/>
            <person name="Yoshinaga Y."/>
            <person name="Schmutz J."/>
            <person name="Saski C."/>
            <person name="Vermerris W."/>
            <person name="Kresovich S."/>
        </authorList>
    </citation>
    <scope>NUCLEOTIDE SEQUENCE</scope>
</reference>
<accession>A0A921R4H2</accession>
<feature type="compositionally biased region" description="Low complexity" evidence="1">
    <location>
        <begin position="128"/>
        <end position="137"/>
    </location>
</feature>